<dbReference type="FunFam" id="3.10.200.10:FF:000003">
    <property type="entry name" value="Carbonic anhydrase 12"/>
    <property type="match status" value="1"/>
</dbReference>
<protein>
    <recommendedName>
        <fullName evidence="2">carbonic anhydrase</fullName>
        <ecNumber evidence="2">4.2.1.1</ecNumber>
    </recommendedName>
</protein>
<evidence type="ECO:0000256" key="3">
    <source>
        <dbReference type="ARBA" id="ARBA00022723"/>
    </source>
</evidence>
<evidence type="ECO:0000256" key="5">
    <source>
        <dbReference type="ARBA" id="ARBA00023180"/>
    </source>
</evidence>
<evidence type="ECO:0000256" key="1">
    <source>
        <dbReference type="ARBA" id="ARBA00010718"/>
    </source>
</evidence>
<keyword evidence="3" id="KW-0479">Metal-binding</keyword>
<organism evidence="8 9">
    <name type="scientific">Drosophila albomicans</name>
    <name type="common">Fruit fly</name>
    <dbReference type="NCBI Taxonomy" id="7291"/>
    <lineage>
        <taxon>Eukaryota</taxon>
        <taxon>Metazoa</taxon>
        <taxon>Ecdysozoa</taxon>
        <taxon>Arthropoda</taxon>
        <taxon>Hexapoda</taxon>
        <taxon>Insecta</taxon>
        <taxon>Pterygota</taxon>
        <taxon>Neoptera</taxon>
        <taxon>Endopterygota</taxon>
        <taxon>Diptera</taxon>
        <taxon>Brachycera</taxon>
        <taxon>Muscomorpha</taxon>
        <taxon>Ephydroidea</taxon>
        <taxon>Drosophilidae</taxon>
        <taxon>Drosophila</taxon>
    </lineage>
</organism>
<dbReference type="GO" id="GO:0005737">
    <property type="term" value="C:cytoplasm"/>
    <property type="evidence" value="ECO:0007669"/>
    <property type="project" value="TreeGrafter"/>
</dbReference>
<sequence>MWKLRFGMAWKAVMLLLVCAAVTSAADFGYGVQRGPGTWARDYEQCNGKHQSPININKMAVIKMEYPKMNYYNFDLRPKSVTLTNNGHTVLVTMNFTEGKEPRLSGGPLKIDAVYQFEQFHFHWGENDTLGSEDMINNQRYPAELHVVMRSLKYPDFASALDQEQGVVVLAFFFKVVERPLNPYYGEFVEMLSGIRGKDSSKNLVEPLPLWKFLSTYSTRYYSYIGSLTTPPCSEEVLWIDYQDAIYISEYQLNLFRNLTASDEHLKNNFRPIQNLNDRLIYENVPKDNLQTNWMPPPSAAPLTSSLNVIILLGIAMSVLLKGHILAAF</sequence>
<evidence type="ECO:0000313" key="9">
    <source>
        <dbReference type="RefSeq" id="XP_034111247.1"/>
    </source>
</evidence>
<dbReference type="EC" id="4.2.1.1" evidence="2"/>
<dbReference type="PANTHER" id="PTHR18952">
    <property type="entry name" value="CARBONIC ANHYDRASE"/>
    <property type="match status" value="1"/>
</dbReference>
<dbReference type="InterPro" id="IPR036398">
    <property type="entry name" value="CA_dom_sf"/>
</dbReference>
<feature type="chain" id="PRO_5028266272" description="carbonic anhydrase" evidence="6">
    <location>
        <begin position="26"/>
        <end position="329"/>
    </location>
</feature>
<dbReference type="GO" id="GO:0008270">
    <property type="term" value="F:zinc ion binding"/>
    <property type="evidence" value="ECO:0007669"/>
    <property type="project" value="InterPro"/>
</dbReference>
<dbReference type="PANTHER" id="PTHR18952:SF124">
    <property type="entry name" value="CARBONIC ANHYDRASE 7"/>
    <property type="match status" value="1"/>
</dbReference>
<dbReference type="AlphaFoldDB" id="A0A6P8Z2Y8"/>
<dbReference type="Gene3D" id="3.10.200.10">
    <property type="entry name" value="Alpha carbonic anhydrase"/>
    <property type="match status" value="1"/>
</dbReference>
<keyword evidence="8" id="KW-1185">Reference proteome</keyword>
<keyword evidence="4" id="KW-0862">Zinc</keyword>
<evidence type="ECO:0000256" key="4">
    <source>
        <dbReference type="ARBA" id="ARBA00022833"/>
    </source>
</evidence>
<proteinExistence type="inferred from homology"/>
<keyword evidence="6" id="KW-0732">Signal</keyword>
<evidence type="ECO:0000259" key="7">
    <source>
        <dbReference type="PROSITE" id="PS51144"/>
    </source>
</evidence>
<dbReference type="SMART" id="SM01057">
    <property type="entry name" value="Carb_anhydrase"/>
    <property type="match status" value="1"/>
</dbReference>
<dbReference type="InterPro" id="IPR001148">
    <property type="entry name" value="CA_dom"/>
</dbReference>
<dbReference type="CDD" id="cd00326">
    <property type="entry name" value="alpha_CA"/>
    <property type="match status" value="1"/>
</dbReference>
<dbReference type="Proteomes" id="UP000515160">
    <property type="component" value="Chromosome 3"/>
</dbReference>
<keyword evidence="5" id="KW-0325">Glycoprotein</keyword>
<dbReference type="OrthoDB" id="429145at2759"/>
<feature type="signal peptide" evidence="6">
    <location>
        <begin position="1"/>
        <end position="25"/>
    </location>
</feature>
<dbReference type="PROSITE" id="PS51144">
    <property type="entry name" value="ALPHA_CA_2"/>
    <property type="match status" value="1"/>
</dbReference>
<evidence type="ECO:0000313" key="8">
    <source>
        <dbReference type="Proteomes" id="UP000515160"/>
    </source>
</evidence>
<gene>
    <name evidence="9" type="primary">LOC117572504</name>
</gene>
<dbReference type="GeneID" id="117572504"/>
<reference evidence="9" key="1">
    <citation type="submission" date="2025-08" db="UniProtKB">
        <authorList>
            <consortium name="RefSeq"/>
        </authorList>
    </citation>
    <scope>IDENTIFICATION</scope>
    <source>
        <strain evidence="9">15112-1751.03</strain>
        <tissue evidence="9">Whole Adult</tissue>
    </source>
</reference>
<dbReference type="InterPro" id="IPR023561">
    <property type="entry name" value="Carbonic_anhydrase_a-class"/>
</dbReference>
<name>A0A6P8Z2Y8_DROAB</name>
<evidence type="ECO:0000256" key="2">
    <source>
        <dbReference type="ARBA" id="ARBA00012925"/>
    </source>
</evidence>
<dbReference type="GO" id="GO:0004089">
    <property type="term" value="F:carbonate dehydratase activity"/>
    <property type="evidence" value="ECO:0007669"/>
    <property type="project" value="UniProtKB-EC"/>
</dbReference>
<dbReference type="SUPFAM" id="SSF51069">
    <property type="entry name" value="Carbonic anhydrase"/>
    <property type="match status" value="1"/>
</dbReference>
<comment type="similarity">
    <text evidence="1">Belongs to the alpha-carbonic anhydrase family.</text>
</comment>
<accession>A0A6P8Z2Y8</accession>
<feature type="domain" description="Alpha-carbonic anhydrase" evidence="7">
    <location>
        <begin position="26"/>
        <end position="285"/>
    </location>
</feature>
<dbReference type="Pfam" id="PF00194">
    <property type="entry name" value="Carb_anhydrase"/>
    <property type="match status" value="1"/>
</dbReference>
<evidence type="ECO:0000256" key="6">
    <source>
        <dbReference type="SAM" id="SignalP"/>
    </source>
</evidence>
<dbReference type="RefSeq" id="XP_034111247.1">
    <property type="nucleotide sequence ID" value="XM_034255356.2"/>
</dbReference>